<name>A0ABD1YPS9_9MARC</name>
<accession>A0ABD1YPS9</accession>
<reference evidence="1 2" key="1">
    <citation type="submission" date="2024-09" db="EMBL/GenBank/DDBJ databases">
        <title>Chromosome-scale assembly of Riccia fluitans.</title>
        <authorList>
            <person name="Paukszto L."/>
            <person name="Sawicki J."/>
            <person name="Karawczyk K."/>
            <person name="Piernik-Szablinska J."/>
            <person name="Szczecinska M."/>
            <person name="Mazdziarz M."/>
        </authorList>
    </citation>
    <scope>NUCLEOTIDE SEQUENCE [LARGE SCALE GENOMIC DNA]</scope>
    <source>
        <strain evidence="1">Rf_01</strain>
        <tissue evidence="1">Aerial parts of the thallus</tissue>
    </source>
</reference>
<dbReference type="AlphaFoldDB" id="A0ABD1YPS9"/>
<organism evidence="1 2">
    <name type="scientific">Riccia fluitans</name>
    <dbReference type="NCBI Taxonomy" id="41844"/>
    <lineage>
        <taxon>Eukaryota</taxon>
        <taxon>Viridiplantae</taxon>
        <taxon>Streptophyta</taxon>
        <taxon>Embryophyta</taxon>
        <taxon>Marchantiophyta</taxon>
        <taxon>Marchantiopsida</taxon>
        <taxon>Marchantiidae</taxon>
        <taxon>Marchantiales</taxon>
        <taxon>Ricciaceae</taxon>
        <taxon>Riccia</taxon>
    </lineage>
</organism>
<keyword evidence="2" id="KW-1185">Reference proteome</keyword>
<comment type="caution">
    <text evidence="1">The sequence shown here is derived from an EMBL/GenBank/DDBJ whole genome shotgun (WGS) entry which is preliminary data.</text>
</comment>
<evidence type="ECO:0000313" key="2">
    <source>
        <dbReference type="Proteomes" id="UP001605036"/>
    </source>
</evidence>
<sequence>MVEFCEQDLEPQNPPAAEEVQIETLVAPPLADEVVEVTKSPLRVPLEPSAEEAQILADEDSPTLDGDSPTLDTEIETAIPHVAEEVYIEILDAVPGDCCDSDPKKSFIAKGVKAYCLSCRKKTSMYRPRLVKMKKGQRLAGSCKSCSTKTSLIISKNHQFSVK</sequence>
<evidence type="ECO:0000313" key="1">
    <source>
        <dbReference type="EMBL" id="KAL2632791.1"/>
    </source>
</evidence>
<gene>
    <name evidence="1" type="ORF">R1flu_004270</name>
</gene>
<dbReference type="Proteomes" id="UP001605036">
    <property type="component" value="Unassembled WGS sequence"/>
</dbReference>
<dbReference type="EMBL" id="JBHFFA010000003">
    <property type="protein sequence ID" value="KAL2632791.1"/>
    <property type="molecule type" value="Genomic_DNA"/>
</dbReference>
<protein>
    <submittedName>
        <fullName evidence="1">Uncharacterized protein</fullName>
    </submittedName>
</protein>
<proteinExistence type="predicted"/>